<keyword evidence="4 9" id="KW-0808">Transferase</keyword>
<feature type="transmembrane region" description="Helical" evidence="7">
    <location>
        <begin position="66"/>
        <end position="90"/>
    </location>
</feature>
<dbReference type="InterPro" id="IPR050859">
    <property type="entry name" value="Class-I_PLP-dep_aminotransf"/>
</dbReference>
<dbReference type="InterPro" id="IPR015421">
    <property type="entry name" value="PyrdxlP-dep_Trfase_major"/>
</dbReference>
<keyword evidence="7" id="KW-0472">Membrane</keyword>
<evidence type="ECO:0000256" key="5">
    <source>
        <dbReference type="ARBA" id="ARBA00022898"/>
    </source>
</evidence>
<keyword evidence="7" id="KW-0812">Transmembrane</keyword>
<feature type="transmembrane region" description="Helical" evidence="7">
    <location>
        <begin position="144"/>
        <end position="175"/>
    </location>
</feature>
<dbReference type="GO" id="GO:0030170">
    <property type="term" value="F:pyridoxal phosphate binding"/>
    <property type="evidence" value="ECO:0007669"/>
    <property type="project" value="InterPro"/>
</dbReference>
<comment type="similarity">
    <text evidence="2">Belongs to the class-I pyridoxal-phosphate-dependent aminotransferase family.</text>
</comment>
<feature type="domain" description="Aminotransferase class I/classII large" evidence="8">
    <location>
        <begin position="481"/>
        <end position="614"/>
    </location>
</feature>
<dbReference type="Proteomes" id="UP000298493">
    <property type="component" value="Unassembled WGS sequence"/>
</dbReference>
<keyword evidence="3 9" id="KW-0032">Aminotransferase</keyword>
<dbReference type="GO" id="GO:0008483">
    <property type="term" value="F:transaminase activity"/>
    <property type="evidence" value="ECO:0007669"/>
    <property type="project" value="UniProtKB-KW"/>
</dbReference>
<feature type="region of interest" description="Disordered" evidence="6">
    <location>
        <begin position="300"/>
        <end position="330"/>
    </location>
</feature>
<gene>
    <name evidence="9" type="ORF">E6O75_ATG11371</name>
</gene>
<name>A0A4Z1NRH0_9PEZI</name>
<keyword evidence="7" id="KW-1133">Transmembrane helix</keyword>
<sequence length="835" mass="93161">MGGANVESVLASMTLGYVIGFGYLTGWDAYKLITKAKNPARNLFSWMIIINRVSIISASPDTVNRVRFGVAIFITLINATVIGIFIPAVMGVSTAITNGGEVYVKVAKVIILMTDCFLNFYFISEVKDNLVRNGLTKYQKLVDFNMAIICVSVLMDLFLFSMTFLPGVILFVPFLPVTYITKLKIELSMAKLIIKIANEDSNTFLPPCTLQSHETSSTAIINSPLSTRIHFDSRDGETVRVLENVYNYGLGLGDSHPFVRSQDVPLCYETTQIEVEKRLPNNNYFPFDTLEAKAALPQRWAPTSNDPVDPPTGFHKPKKDAPQPESQVVVPHTATTTNPLRKIDLDSALQYGQAQGYPPLHQFLLQFTIENLHPDIPYKNGPDIILTCGNTDGFGKCLTALHNEWYEGRDPVSEREGLLCEEYAYMNAIGAARPLGMNIAPVAIDDEGMKAEGPGGLKDVLENWDFAKGKRPHLMYTVTIGQNPTSGVLSVQRRKEIYALCVKYDVIIIEDEPYWYLQYPSSNGTSFPSLPKPQMSSGYEFLDSLVPSYLSVDYQGRVLRLDTFSKTVAPGCRLGWITGQPAIIERIHRITETSTQQPSGFVQSMIAELIIGPPTGDKIGAGGDKDGKGWSFDGWVRWLEGLRGEYERRMNDMCDALETGSTLVKSGRGNSLTEMTDNLFLDAYNAAEGKNKETEDEWSVIETTRIYDFVRPMGGMFIWVRCNFPSHPLASKVALRRLARALWVYWTTYKVLVSPGTIFAPTEEIRNRDAWECFRLCFAACPREDVVPISERFAKGAQDFWRIKKVSVIDELLKDDDGMMDGTEVGGMDALTGFC</sequence>
<keyword evidence="10" id="KW-1185">Reference proteome</keyword>
<protein>
    <submittedName>
        <fullName evidence="9">Putative aromatic amino acid aminotransferase protein</fullName>
    </submittedName>
</protein>
<dbReference type="CDD" id="cd00609">
    <property type="entry name" value="AAT_like"/>
    <property type="match status" value="1"/>
</dbReference>
<dbReference type="SUPFAM" id="SSF53383">
    <property type="entry name" value="PLP-dependent transferases"/>
    <property type="match status" value="1"/>
</dbReference>
<proteinExistence type="inferred from homology"/>
<evidence type="ECO:0000256" key="3">
    <source>
        <dbReference type="ARBA" id="ARBA00022576"/>
    </source>
</evidence>
<dbReference type="AlphaFoldDB" id="A0A4Z1NRH0"/>
<dbReference type="PANTHER" id="PTHR42790:SF1">
    <property type="entry name" value="AROMATIC AMINO ACID AMINOTRANSFERASE, HYPOTHETICAL (EUROFUNG)"/>
    <property type="match status" value="1"/>
</dbReference>
<feature type="transmembrane region" description="Helical" evidence="7">
    <location>
        <begin position="12"/>
        <end position="30"/>
    </location>
</feature>
<feature type="transmembrane region" description="Helical" evidence="7">
    <location>
        <begin position="102"/>
        <end position="124"/>
    </location>
</feature>
<keyword evidence="5" id="KW-0663">Pyridoxal phosphate</keyword>
<dbReference type="EMBL" id="SNSC02000026">
    <property type="protein sequence ID" value="TID13455.1"/>
    <property type="molecule type" value="Genomic_DNA"/>
</dbReference>
<evidence type="ECO:0000313" key="10">
    <source>
        <dbReference type="Proteomes" id="UP000298493"/>
    </source>
</evidence>
<dbReference type="InterPro" id="IPR004839">
    <property type="entry name" value="Aminotransferase_I/II_large"/>
</dbReference>
<evidence type="ECO:0000313" key="9">
    <source>
        <dbReference type="EMBL" id="TID13455.1"/>
    </source>
</evidence>
<evidence type="ECO:0000256" key="6">
    <source>
        <dbReference type="SAM" id="MobiDB-lite"/>
    </source>
</evidence>
<dbReference type="Pfam" id="PF00155">
    <property type="entry name" value="Aminotran_1_2"/>
    <property type="match status" value="1"/>
</dbReference>
<dbReference type="InterPro" id="IPR015424">
    <property type="entry name" value="PyrdxlP-dep_Trfase"/>
</dbReference>
<evidence type="ECO:0000256" key="4">
    <source>
        <dbReference type="ARBA" id="ARBA00022679"/>
    </source>
</evidence>
<dbReference type="PANTHER" id="PTHR42790">
    <property type="entry name" value="AMINOTRANSFERASE"/>
    <property type="match status" value="1"/>
</dbReference>
<accession>A0A4Z1NRH0</accession>
<evidence type="ECO:0000256" key="1">
    <source>
        <dbReference type="ARBA" id="ARBA00001933"/>
    </source>
</evidence>
<evidence type="ECO:0000259" key="8">
    <source>
        <dbReference type="Pfam" id="PF00155"/>
    </source>
</evidence>
<dbReference type="GO" id="GO:1901605">
    <property type="term" value="P:alpha-amino acid metabolic process"/>
    <property type="evidence" value="ECO:0007669"/>
    <property type="project" value="TreeGrafter"/>
</dbReference>
<evidence type="ECO:0000256" key="7">
    <source>
        <dbReference type="SAM" id="Phobius"/>
    </source>
</evidence>
<reference evidence="9 10" key="1">
    <citation type="submission" date="2019-04" db="EMBL/GenBank/DDBJ databases">
        <title>High contiguity whole genome sequence and gene annotation resource for two Venturia nashicola isolates.</title>
        <authorList>
            <person name="Prokchorchik M."/>
            <person name="Won K."/>
            <person name="Lee Y."/>
            <person name="Choi E.D."/>
            <person name="Segonzac C."/>
            <person name="Sohn K.H."/>
        </authorList>
    </citation>
    <scope>NUCLEOTIDE SEQUENCE [LARGE SCALE GENOMIC DNA]</scope>
    <source>
        <strain evidence="9 10">PRI2</strain>
    </source>
</reference>
<evidence type="ECO:0000256" key="2">
    <source>
        <dbReference type="ARBA" id="ARBA00007441"/>
    </source>
</evidence>
<comment type="caution">
    <text evidence="9">The sequence shown here is derived from an EMBL/GenBank/DDBJ whole genome shotgun (WGS) entry which is preliminary data.</text>
</comment>
<organism evidence="9 10">
    <name type="scientific">Venturia nashicola</name>
    <dbReference type="NCBI Taxonomy" id="86259"/>
    <lineage>
        <taxon>Eukaryota</taxon>
        <taxon>Fungi</taxon>
        <taxon>Dikarya</taxon>
        <taxon>Ascomycota</taxon>
        <taxon>Pezizomycotina</taxon>
        <taxon>Dothideomycetes</taxon>
        <taxon>Pleosporomycetidae</taxon>
        <taxon>Venturiales</taxon>
        <taxon>Venturiaceae</taxon>
        <taxon>Venturia</taxon>
    </lineage>
</organism>
<dbReference type="Gene3D" id="3.40.640.10">
    <property type="entry name" value="Type I PLP-dependent aspartate aminotransferase-like (Major domain)"/>
    <property type="match status" value="1"/>
</dbReference>
<dbReference type="STRING" id="86259.A0A4Z1NRH0"/>
<comment type="cofactor">
    <cofactor evidence="1">
        <name>pyridoxal 5'-phosphate</name>
        <dbReference type="ChEBI" id="CHEBI:597326"/>
    </cofactor>
</comment>